<dbReference type="PANTHER" id="PTHR22911">
    <property type="entry name" value="ACYL-MALONYL CONDENSING ENZYME-RELATED"/>
    <property type="match status" value="1"/>
</dbReference>
<feature type="transmembrane region" description="Helical" evidence="1">
    <location>
        <begin position="280"/>
        <end position="296"/>
    </location>
</feature>
<evidence type="ECO:0000313" key="3">
    <source>
        <dbReference type="EMBL" id="MBM6576903.1"/>
    </source>
</evidence>
<dbReference type="InterPro" id="IPR037185">
    <property type="entry name" value="EmrE-like"/>
</dbReference>
<accession>A0ABS2D8R0</accession>
<feature type="transmembrane region" description="Helical" evidence="1">
    <location>
        <begin position="50"/>
        <end position="71"/>
    </location>
</feature>
<dbReference type="Pfam" id="PF00892">
    <property type="entry name" value="EamA"/>
    <property type="match status" value="2"/>
</dbReference>
<dbReference type="Proteomes" id="UP000763641">
    <property type="component" value="Unassembled WGS sequence"/>
</dbReference>
<sequence>MAESEARGITPAPRTGSALAFLALIVGNVALAFGPLFVRMADTGPVAAGFWRITLAAPLLVVLAVAGRGQLTDAAPMMTPKRWTILILAGVAFAGDLGSWHLGIMRTTLANATLLGNCATFIFPIYGFIVVRTWPSRTQGFALALAGAGALLLLGRSYDLDPANLVGDALCLTAGLLYAVYFIIMAGVREHVPPMPALALSTIASIVPLLIFAVALGETVMPTAWGPLLGLALVSQVLGQGCMIFALGKASPLMVGITLLIQPVVAATIGWLIYGERLGAVDWIGIAMVAAALVLVRRRPVVAPEPVSPHVQEPRSIA</sequence>
<organism evidence="3 4">
    <name type="scientific">Sphingomonas longa</name>
    <dbReference type="NCBI Taxonomy" id="2778730"/>
    <lineage>
        <taxon>Bacteria</taxon>
        <taxon>Pseudomonadati</taxon>
        <taxon>Pseudomonadota</taxon>
        <taxon>Alphaproteobacteria</taxon>
        <taxon>Sphingomonadales</taxon>
        <taxon>Sphingomonadaceae</taxon>
        <taxon>Sphingomonas</taxon>
    </lineage>
</organism>
<comment type="caution">
    <text evidence="3">The sequence shown here is derived from an EMBL/GenBank/DDBJ whole genome shotgun (WGS) entry which is preliminary data.</text>
</comment>
<feature type="transmembrane region" description="Helical" evidence="1">
    <location>
        <begin position="164"/>
        <end position="184"/>
    </location>
</feature>
<dbReference type="PANTHER" id="PTHR22911:SF76">
    <property type="entry name" value="EAMA DOMAIN-CONTAINING PROTEIN"/>
    <property type="match status" value="1"/>
</dbReference>
<evidence type="ECO:0000256" key="1">
    <source>
        <dbReference type="SAM" id="Phobius"/>
    </source>
</evidence>
<evidence type="ECO:0000259" key="2">
    <source>
        <dbReference type="Pfam" id="PF00892"/>
    </source>
</evidence>
<dbReference type="InterPro" id="IPR000620">
    <property type="entry name" value="EamA_dom"/>
</dbReference>
<feature type="transmembrane region" description="Helical" evidence="1">
    <location>
        <begin position="83"/>
        <end position="103"/>
    </location>
</feature>
<evidence type="ECO:0000313" key="4">
    <source>
        <dbReference type="Proteomes" id="UP000763641"/>
    </source>
</evidence>
<dbReference type="SUPFAM" id="SSF103481">
    <property type="entry name" value="Multidrug resistance efflux transporter EmrE"/>
    <property type="match status" value="2"/>
</dbReference>
<name>A0ABS2D8R0_9SPHN</name>
<dbReference type="EMBL" id="JAFEMC010000003">
    <property type="protein sequence ID" value="MBM6576903.1"/>
    <property type="molecule type" value="Genomic_DNA"/>
</dbReference>
<keyword evidence="1" id="KW-0472">Membrane</keyword>
<feature type="transmembrane region" description="Helical" evidence="1">
    <location>
        <begin position="18"/>
        <end position="38"/>
    </location>
</feature>
<keyword evidence="1" id="KW-1133">Transmembrane helix</keyword>
<feature type="transmembrane region" description="Helical" evidence="1">
    <location>
        <begin position="141"/>
        <end position="158"/>
    </location>
</feature>
<feature type="transmembrane region" description="Helical" evidence="1">
    <location>
        <begin position="109"/>
        <end position="129"/>
    </location>
</feature>
<feature type="transmembrane region" description="Helical" evidence="1">
    <location>
        <begin position="196"/>
        <end position="216"/>
    </location>
</feature>
<feature type="domain" description="EamA" evidence="2">
    <location>
        <begin position="20"/>
        <end position="154"/>
    </location>
</feature>
<keyword evidence="1" id="KW-0812">Transmembrane</keyword>
<feature type="transmembrane region" description="Helical" evidence="1">
    <location>
        <begin position="228"/>
        <end position="247"/>
    </location>
</feature>
<reference evidence="3 4" key="1">
    <citation type="submission" date="2020-12" db="EMBL/GenBank/DDBJ databases">
        <title>Sphingomonas sp.</title>
        <authorList>
            <person name="Kim M.K."/>
        </authorList>
    </citation>
    <scope>NUCLEOTIDE SEQUENCE [LARGE SCALE GENOMIC DNA]</scope>
    <source>
        <strain evidence="3 4">BT552</strain>
    </source>
</reference>
<feature type="transmembrane region" description="Helical" evidence="1">
    <location>
        <begin position="254"/>
        <end position="274"/>
    </location>
</feature>
<protein>
    <submittedName>
        <fullName evidence="3">DMT family transporter</fullName>
    </submittedName>
</protein>
<gene>
    <name evidence="3" type="ORF">ILT43_11000</name>
</gene>
<keyword evidence="4" id="KW-1185">Reference proteome</keyword>
<dbReference type="RefSeq" id="WP_204199013.1">
    <property type="nucleotide sequence ID" value="NZ_JAFEMC010000003.1"/>
</dbReference>
<proteinExistence type="predicted"/>
<feature type="domain" description="EamA" evidence="2">
    <location>
        <begin position="167"/>
        <end position="296"/>
    </location>
</feature>